<dbReference type="AlphaFoldDB" id="A0A4Y8UJI1"/>
<name>A0A4Y8UJI1_9GAMM</name>
<evidence type="ECO:0000313" key="3">
    <source>
        <dbReference type="Proteomes" id="UP000298133"/>
    </source>
</evidence>
<dbReference type="EMBL" id="SPIA01000001">
    <property type="protein sequence ID" value="TFH68965.1"/>
    <property type="molecule type" value="Genomic_DNA"/>
</dbReference>
<protein>
    <submittedName>
        <fullName evidence="2">DUF2489 domain-containing protein</fullName>
    </submittedName>
</protein>
<comment type="caution">
    <text evidence="2">The sequence shown here is derived from an EMBL/GenBank/DDBJ whole genome shotgun (WGS) entry which is preliminary data.</text>
</comment>
<sequence>MQRTMMSDITPLVWLLAIAAVLLFVLLLGYAVSLWRRLQAQQRTTAEREASYRALAAQRSNETRDSIAAVCQAMLSGDMVPTETALRVRYLATQAELSEREQQTLQPFHTLAEQASHFPIRQAWDALDKKLKRQYTRERLQLEAAIAEPLQQAAKAWLAANQPRGIIH</sequence>
<evidence type="ECO:0000313" key="2">
    <source>
        <dbReference type="EMBL" id="TFH68965.1"/>
    </source>
</evidence>
<accession>A0A4Y8UJI1</accession>
<keyword evidence="3" id="KW-1185">Reference proteome</keyword>
<organism evidence="2 3">
    <name type="scientific">Gammaproteobacteria bacterium LSUCC0057</name>
    <dbReference type="NCBI Taxonomy" id="2559237"/>
    <lineage>
        <taxon>Bacteria</taxon>
        <taxon>Pseudomonadati</taxon>
        <taxon>Pseudomonadota</taxon>
        <taxon>Gammaproteobacteria</taxon>
        <taxon>Cellvibrionales</taxon>
        <taxon>Porticoccaceae</taxon>
        <taxon>SAR92 clade</taxon>
    </lineage>
</organism>
<reference evidence="2 3" key="1">
    <citation type="submission" date="2019-03" db="EMBL/GenBank/DDBJ databases">
        <title>Draft genome of Gammaproteobacteria bacterium LSUCC0057, a member of the SAR92 clade.</title>
        <authorList>
            <person name="Lanclos V.C."/>
            <person name="Doiron C."/>
            <person name="Henson M.W."/>
            <person name="Thrash J.C."/>
        </authorList>
    </citation>
    <scope>NUCLEOTIDE SEQUENCE [LARGE SCALE GENOMIC DNA]</scope>
    <source>
        <strain evidence="2 3">LSUCC0057</strain>
    </source>
</reference>
<dbReference type="Pfam" id="PF10675">
    <property type="entry name" value="DUF2489"/>
    <property type="match status" value="1"/>
</dbReference>
<feature type="domain" description="DUF2489" evidence="1">
    <location>
        <begin position="25"/>
        <end position="155"/>
    </location>
</feature>
<dbReference type="InterPro" id="IPR019617">
    <property type="entry name" value="DUF2489"/>
</dbReference>
<dbReference type="Proteomes" id="UP000298133">
    <property type="component" value="Unassembled WGS sequence"/>
</dbReference>
<evidence type="ECO:0000259" key="1">
    <source>
        <dbReference type="Pfam" id="PF10675"/>
    </source>
</evidence>
<proteinExistence type="predicted"/>
<gene>
    <name evidence="2" type="ORF">E3W66_03195</name>
</gene>